<reference evidence="1 2" key="1">
    <citation type="submission" date="2024-09" db="EMBL/GenBank/DDBJ databases">
        <title>The Natural Products Discovery Center: Release of the First 8490 Sequenced Strains for Exploring Actinobacteria Biosynthetic Diversity.</title>
        <authorList>
            <person name="Kalkreuter E."/>
            <person name="Kautsar S.A."/>
            <person name="Yang D."/>
            <person name="Bader C.D."/>
            <person name="Teijaro C.N."/>
            <person name="Fluegel L."/>
            <person name="Davis C.M."/>
            <person name="Simpson J.R."/>
            <person name="Lauterbach L."/>
            <person name="Steele A.D."/>
            <person name="Gui C."/>
            <person name="Meng S."/>
            <person name="Li G."/>
            <person name="Viehrig K."/>
            <person name="Ye F."/>
            <person name="Su P."/>
            <person name="Kiefer A.F."/>
            <person name="Nichols A."/>
            <person name="Cepeda A.J."/>
            <person name="Yan W."/>
            <person name="Fan B."/>
            <person name="Jiang Y."/>
            <person name="Adhikari A."/>
            <person name="Zheng C.-J."/>
            <person name="Schuster L."/>
            <person name="Cowan T.M."/>
            <person name="Smanski M.J."/>
            <person name="Chevrette M.G."/>
            <person name="De Carvalho L.P.S."/>
            <person name="Shen B."/>
        </authorList>
    </citation>
    <scope>NUCLEOTIDE SEQUENCE [LARGE SCALE GENOMIC DNA]</scope>
    <source>
        <strain evidence="1 2">NPDC057399</strain>
    </source>
</reference>
<sequence>MDHHTFELIDSDKRAPLGFDTSNGLVFSRPGQAVICTGISTGPVNVSVRMRRHPPTQVDADAWDEIIDHSVETATGDVGGLETTSDVAARERCARLAAAHAARQGGFSQDPPF</sequence>
<evidence type="ECO:0000313" key="1">
    <source>
        <dbReference type="EMBL" id="MFE7964657.1"/>
    </source>
</evidence>
<evidence type="ECO:0000313" key="2">
    <source>
        <dbReference type="Proteomes" id="UP001600650"/>
    </source>
</evidence>
<organism evidence="1 2">
    <name type="scientific">Streptomyces cellulosae</name>
    <dbReference type="NCBI Taxonomy" id="1968"/>
    <lineage>
        <taxon>Bacteria</taxon>
        <taxon>Bacillati</taxon>
        <taxon>Actinomycetota</taxon>
        <taxon>Actinomycetes</taxon>
        <taxon>Kitasatosporales</taxon>
        <taxon>Streptomycetaceae</taxon>
        <taxon>Streptomyces</taxon>
    </lineage>
</organism>
<keyword evidence="2" id="KW-1185">Reference proteome</keyword>
<comment type="caution">
    <text evidence="1">The sequence shown here is derived from an EMBL/GenBank/DDBJ whole genome shotgun (WGS) entry which is preliminary data.</text>
</comment>
<protein>
    <submittedName>
        <fullName evidence="1">Uncharacterized protein</fullName>
    </submittedName>
</protein>
<dbReference type="Proteomes" id="UP001600650">
    <property type="component" value="Unassembled WGS sequence"/>
</dbReference>
<name>A0ABW6JH01_STRCE</name>
<accession>A0ABW6JH01</accession>
<dbReference type="EMBL" id="JBHVBU010000041">
    <property type="protein sequence ID" value="MFE7964657.1"/>
    <property type="molecule type" value="Genomic_DNA"/>
</dbReference>
<proteinExistence type="predicted"/>
<dbReference type="RefSeq" id="WP_381726734.1">
    <property type="nucleotide sequence ID" value="NZ_JBHVBU010000041.1"/>
</dbReference>
<gene>
    <name evidence="1" type="ORF">ACFU0X_16695</name>
</gene>